<keyword evidence="3" id="KW-0720">Serine protease</keyword>
<dbReference type="AlphaFoldDB" id="A0AAV6HL41"/>
<dbReference type="PANTHER" id="PTHR45980">
    <property type="match status" value="1"/>
</dbReference>
<dbReference type="PANTHER" id="PTHR45980:SF18">
    <property type="entry name" value="PROTEASE DO-LIKE 9"/>
    <property type="match status" value="1"/>
</dbReference>
<dbReference type="GO" id="GO:0006508">
    <property type="term" value="P:proteolysis"/>
    <property type="evidence" value="ECO:0007669"/>
    <property type="project" value="UniProtKB-KW"/>
</dbReference>
<organism evidence="6 7">
    <name type="scientific">Rhododendron griersonianum</name>
    <dbReference type="NCBI Taxonomy" id="479676"/>
    <lineage>
        <taxon>Eukaryota</taxon>
        <taxon>Viridiplantae</taxon>
        <taxon>Streptophyta</taxon>
        <taxon>Embryophyta</taxon>
        <taxon>Tracheophyta</taxon>
        <taxon>Spermatophyta</taxon>
        <taxon>Magnoliopsida</taxon>
        <taxon>eudicotyledons</taxon>
        <taxon>Gunneridae</taxon>
        <taxon>Pentapetalae</taxon>
        <taxon>asterids</taxon>
        <taxon>Ericales</taxon>
        <taxon>Ericaceae</taxon>
        <taxon>Ericoideae</taxon>
        <taxon>Rhodoreae</taxon>
        <taxon>Rhododendron</taxon>
    </lineage>
</organism>
<evidence type="ECO:0000313" key="7">
    <source>
        <dbReference type="Proteomes" id="UP000823749"/>
    </source>
</evidence>
<dbReference type="Pfam" id="PF13180">
    <property type="entry name" value="PDZ_2"/>
    <property type="match status" value="1"/>
</dbReference>
<reference evidence="6 7" key="1">
    <citation type="submission" date="2020-08" db="EMBL/GenBank/DDBJ databases">
        <title>Plant Genome Project.</title>
        <authorList>
            <person name="Zhang R.-G."/>
        </authorList>
    </citation>
    <scope>NUCLEOTIDE SEQUENCE [LARGE SCALE GENOMIC DNA]</scope>
    <source>
        <strain evidence="6">WSP0</strain>
        <tissue evidence="6">Leaf</tissue>
    </source>
</reference>
<dbReference type="Gene3D" id="2.30.42.10">
    <property type="match status" value="1"/>
</dbReference>
<dbReference type="InterPro" id="IPR009003">
    <property type="entry name" value="Peptidase_S1_PA"/>
</dbReference>
<dbReference type="SUPFAM" id="SSF50156">
    <property type="entry name" value="PDZ domain-like"/>
    <property type="match status" value="1"/>
</dbReference>
<dbReference type="InterPro" id="IPR043504">
    <property type="entry name" value="Peptidase_S1_PA_chymotrypsin"/>
</dbReference>
<evidence type="ECO:0000256" key="3">
    <source>
        <dbReference type="ARBA" id="ARBA00022825"/>
    </source>
</evidence>
<dbReference type="SUPFAM" id="SSF50494">
    <property type="entry name" value="Trypsin-like serine proteases"/>
    <property type="match status" value="2"/>
</dbReference>
<proteinExistence type="predicted"/>
<dbReference type="InterPro" id="IPR001478">
    <property type="entry name" value="PDZ"/>
</dbReference>
<dbReference type="InterPro" id="IPR036034">
    <property type="entry name" value="PDZ_sf"/>
</dbReference>
<sequence>MYKSAKVQSLCGGRLKLPVRRFLHPNKTAPTTNPLLFFRKFRSTNTDSKKFTRWPPSVVSSSSSSASKFPVANGKSFLSISSSHDERVDQCNTLLRNTIIIRSFSSVRDDFPSLGEKSPVCALREDEKTWEDLPQRDAVVSVSGHAVDSEFAFPWIRDHTSCFGTGLILSGRRVLTAAHSVDNHTLLEVRNYYYAKSYTATMLAIAQEYDLAILTVDDDEFWEGLKPVEFGDTPSPGDKVIVDHYREDRHCLLLMTARVLRLGMTRFSFWGTELLAFQEWRPKAKPAIAMVESEPGVDNIVVSSSTLIDPGPCDIDEMHVIISPKVGKNKEKVKNKFAAVHSIDGKLSGEVKATAVPARSKKPPRRPYWEDGVKIAPSSLDSKDKRLYKADQKLLLVPRHPYEGLPLLSIKWQEMENPYLRAFMKMEHDQQGILITEVKPNYPKSVILKPYDVILSIDGININNDGTVPFLRGRRIEFSYLISKKYKGDKVVIKVRRGSEICEFITELATHKQFVPANIIGRPVRYYIIGGFVFTTLSFPYIPFMVLEDDINVEYKYLVENQVLVTFNNKPVEGLKSLVSMVETCNEDFMKFTLRNHKVGPSPLFWIGMRQEDPIDVGVDGTGGKDILDHSHEQIRIRFFSSVRDDISSPGEKSSACACHEDDEGEKRWPEDMPQRDAVVAVHGHAADPDFSHPWKRDHTSCFGIGLIMSGRKVLTTAHSVDHHTLLKVRGYYYDKLYTATMLAIAPECDLAILTVDDDEFWEELKPVEFGDMPSPGDKVIVDHYQEFRDYLRMTARVLSLGMTRYSFWGTELLAFQEWWRLKSKPAMVESESGVDNIVVSSSTLIDPGPWYCCCF</sequence>
<dbReference type="GO" id="GO:0004252">
    <property type="term" value="F:serine-type endopeptidase activity"/>
    <property type="evidence" value="ECO:0007669"/>
    <property type="project" value="TreeGrafter"/>
</dbReference>
<dbReference type="Gene3D" id="3.20.190.20">
    <property type="match status" value="1"/>
</dbReference>
<dbReference type="InterPro" id="IPR046449">
    <property type="entry name" value="DEGP_PDZ_sf"/>
</dbReference>
<evidence type="ECO:0000313" key="6">
    <source>
        <dbReference type="EMBL" id="KAG5514558.1"/>
    </source>
</evidence>
<comment type="caution">
    <text evidence="6">The sequence shown here is derived from an EMBL/GenBank/DDBJ whole genome shotgun (WGS) entry which is preliminary data.</text>
</comment>
<evidence type="ECO:0000256" key="1">
    <source>
        <dbReference type="ARBA" id="ARBA00022670"/>
    </source>
</evidence>
<protein>
    <submittedName>
        <fullName evidence="6">Uncharacterized protein</fullName>
    </submittedName>
</protein>
<dbReference type="Gene3D" id="2.40.10.10">
    <property type="entry name" value="Trypsin-like serine proteases"/>
    <property type="match status" value="1"/>
</dbReference>
<gene>
    <name evidence="6" type="ORF">RHGRI_035833</name>
</gene>
<feature type="domain" description="Protease Do-like PDZ" evidence="5">
    <location>
        <begin position="545"/>
        <end position="598"/>
    </location>
</feature>
<dbReference type="Pfam" id="PF17815">
    <property type="entry name" value="PDZ_3"/>
    <property type="match status" value="1"/>
</dbReference>
<keyword evidence="2" id="KW-0378">Hydrolase</keyword>
<accession>A0AAV6HL41</accession>
<feature type="domain" description="PDZ" evidence="4">
    <location>
        <begin position="426"/>
        <end position="504"/>
    </location>
</feature>
<dbReference type="Gene3D" id="2.40.10.120">
    <property type="match status" value="1"/>
</dbReference>
<evidence type="ECO:0000259" key="4">
    <source>
        <dbReference type="Pfam" id="PF13180"/>
    </source>
</evidence>
<evidence type="ECO:0000256" key="2">
    <source>
        <dbReference type="ARBA" id="ARBA00022801"/>
    </source>
</evidence>
<evidence type="ECO:0000259" key="5">
    <source>
        <dbReference type="Pfam" id="PF17815"/>
    </source>
</evidence>
<keyword evidence="1" id="KW-0645">Protease</keyword>
<dbReference type="EMBL" id="JACTNZ010000013">
    <property type="protein sequence ID" value="KAG5514558.1"/>
    <property type="molecule type" value="Genomic_DNA"/>
</dbReference>
<dbReference type="Proteomes" id="UP000823749">
    <property type="component" value="Chromosome 13"/>
</dbReference>
<dbReference type="InterPro" id="IPR041517">
    <property type="entry name" value="DEGP_PDZ"/>
</dbReference>
<keyword evidence="7" id="KW-1185">Reference proteome</keyword>
<name>A0AAV6HL41_9ERIC</name>